<feature type="signal peptide" evidence="4">
    <location>
        <begin position="1"/>
        <end position="24"/>
    </location>
</feature>
<dbReference type="Gene3D" id="1.20.58.2200">
    <property type="match status" value="1"/>
</dbReference>
<keyword evidence="1" id="KW-0175">Coiled coil</keyword>
<keyword evidence="3" id="KW-1133">Transmembrane helix</keyword>
<feature type="compositionally biased region" description="Acidic residues" evidence="2">
    <location>
        <begin position="777"/>
        <end position="790"/>
    </location>
</feature>
<feature type="compositionally biased region" description="Acidic residues" evidence="2">
    <location>
        <begin position="513"/>
        <end position="527"/>
    </location>
</feature>
<feature type="region of interest" description="Disordered" evidence="2">
    <location>
        <begin position="579"/>
        <end position="602"/>
    </location>
</feature>
<feature type="chain" id="PRO_5045603015" evidence="4">
    <location>
        <begin position="25"/>
        <end position="1172"/>
    </location>
</feature>
<evidence type="ECO:0000256" key="3">
    <source>
        <dbReference type="SAM" id="Phobius"/>
    </source>
</evidence>
<feature type="compositionally biased region" description="Basic and acidic residues" evidence="2">
    <location>
        <begin position="1034"/>
        <end position="1045"/>
    </location>
</feature>
<evidence type="ECO:0000313" key="5">
    <source>
        <dbReference type="EMBL" id="MCU7555936.1"/>
    </source>
</evidence>
<dbReference type="RefSeq" id="WP_262996093.1">
    <property type="nucleotide sequence ID" value="NZ_JAOTJC010000013.1"/>
</dbReference>
<feature type="region of interest" description="Disordered" evidence="2">
    <location>
        <begin position="110"/>
        <end position="140"/>
    </location>
</feature>
<feature type="compositionally biased region" description="Acidic residues" evidence="2">
    <location>
        <begin position="1081"/>
        <end position="1090"/>
    </location>
</feature>
<feature type="region of interest" description="Disordered" evidence="2">
    <location>
        <begin position="659"/>
        <end position="680"/>
    </location>
</feature>
<feature type="compositionally biased region" description="Acidic residues" evidence="2">
    <location>
        <begin position="802"/>
        <end position="827"/>
    </location>
</feature>
<feature type="compositionally biased region" description="Acidic residues" evidence="2">
    <location>
        <begin position="842"/>
        <end position="856"/>
    </location>
</feature>
<feature type="region of interest" description="Disordered" evidence="2">
    <location>
        <begin position="288"/>
        <end position="318"/>
    </location>
</feature>
<evidence type="ECO:0000256" key="1">
    <source>
        <dbReference type="SAM" id="Coils"/>
    </source>
</evidence>
<feature type="compositionally biased region" description="Polar residues" evidence="2">
    <location>
        <begin position="828"/>
        <end position="841"/>
    </location>
</feature>
<feature type="compositionally biased region" description="Acidic residues" evidence="2">
    <location>
        <begin position="991"/>
        <end position="1000"/>
    </location>
</feature>
<feature type="compositionally biased region" description="Acidic residues" evidence="2">
    <location>
        <begin position="942"/>
        <end position="960"/>
    </location>
</feature>
<dbReference type="InterPro" id="IPR038440">
    <property type="entry name" value="FimV_C_sf"/>
</dbReference>
<sequence>MKLHLTGILVLTLWLSAFPNTVHAQDRATQLKGPKDATSQFSGNTYGPIDAKDTLWRIAERYRQNKDLTVYQVMMAIYELNPDAFEDNNLNLLVDGTMLQLPSERYASRIDPDNARQRAEQDEQRFAEALQNPDPSKNIKPPVELASQQDLSQTKTAIEQQISQLDEQQAVQFDELRQQFAESINSVQAILDNNNQLYTRIEQVNEDLQNLRAQLEGDVKTQIDTQVELQQQLLAMMEEERRAREAQESQSIMNMLSQPMALILGTGIVSLLLVGGLITWLLRRNTSAPQPTQAEPAPVTAPPPASEMDDLSTSISDDLDDTAELTDDELFNDDDLLDDVLSSELEDALDDELENFAELDDDMLVPENEDNDEFEAGGEELDQDDLDNLFDEDDLSESVLEADDVGDDFGDDLDGIDLASDEDDELASELAQEADNELDQDTLDDDEIDDIVETATDSNEEDQFEVSVTDDSQPVEPTDSEGESESAAPVATEEAAPVPVAPVADADDKPEISIDELLDDTGGDDSLADTLGMESDTVNEEMLEKLEKEINDQSQQLDRLTDNIIGEIEQLEMMGDMLGDVTDDEDDESDEIDTTAQNTPSPQAIQDLDTITDDLDEIDIADMENAEDFNDPLSDDLISELQAEEENEPVALDVVDEVMPTEGEPEPAAEADNDDLSDTLSDELLAELEADDQAGDAEIDALSDELLSELEAESETQPAAVDDAEIADSDVDSESAASEVDDPLTDELLAELEAEQSDEDGTSEDDDDQSPVNSGEAETETAETIEEPADVEQAGDSAPLTDDVEDETLTSEDDASDLAETADDAESPEQQHASETPTGTDDLTDELVPDESDVATEESVSATDTAPDDSEATLPEDEDPAAADEIDAEVDNAEEGGVTSQSDVPDMPDHSDEVASADPLDQALEEFDKQLMDDIPSFSEAGTEEGEDRPDTDTNDFDDSLLDEAFDGVDEFELEQEVDGIEKPAPVPEPEINELEDVPGLDDWLSGSKDSEDGEIFDELENTEFDELLDAIEEEKAEKAQKAFELENPDLDLNALLQDDEEDSADTATQPKDEQYLDIESLMDDSDEENSTALDDMPLDLDVSLSDFTGVGDADAAIDIDKDAGQSANLDLARAYMEMDDMESARELLQEVADKGSDDQQEEAKELLKTLA</sequence>
<keyword evidence="3" id="KW-0472">Membrane</keyword>
<dbReference type="InterPro" id="IPR020012">
    <property type="entry name" value="LysM_FimV"/>
</dbReference>
<feature type="compositionally biased region" description="Acidic residues" evidence="2">
    <location>
        <begin position="581"/>
        <end position="593"/>
    </location>
</feature>
<feature type="compositionally biased region" description="Acidic residues" evidence="2">
    <location>
        <begin position="866"/>
        <end position="894"/>
    </location>
</feature>
<protein>
    <submittedName>
        <fullName evidence="5">AAA family ATPase</fullName>
    </submittedName>
</protein>
<dbReference type="NCBIfam" id="TIGR03504">
    <property type="entry name" value="FimV_Cterm"/>
    <property type="match status" value="1"/>
</dbReference>
<feature type="compositionally biased region" description="Low complexity" evidence="2">
    <location>
        <begin position="288"/>
        <end position="298"/>
    </location>
</feature>
<dbReference type="InterPro" id="IPR020011">
    <property type="entry name" value="FimV_C"/>
</dbReference>
<keyword evidence="6" id="KW-1185">Reference proteome</keyword>
<feature type="region of interest" description="Disordered" evidence="2">
    <location>
        <begin position="975"/>
        <end position="1015"/>
    </location>
</feature>
<dbReference type="EMBL" id="JAOTJC010000013">
    <property type="protein sequence ID" value="MCU7555936.1"/>
    <property type="molecule type" value="Genomic_DNA"/>
</dbReference>
<gene>
    <name evidence="5" type="ORF">OCL06_15205</name>
</gene>
<dbReference type="NCBIfam" id="TIGR03505">
    <property type="entry name" value="FimV_core"/>
    <property type="match status" value="1"/>
</dbReference>
<dbReference type="Proteomes" id="UP001209257">
    <property type="component" value="Unassembled WGS sequence"/>
</dbReference>
<reference evidence="6" key="1">
    <citation type="submission" date="2023-07" db="EMBL/GenBank/DDBJ databases">
        <title>Study on multiphase classification of strain Alteromonas salexigens isolated from the Yellow Sea.</title>
        <authorList>
            <person name="Sun L."/>
        </authorList>
    </citation>
    <scope>NUCLEOTIDE SEQUENCE [LARGE SCALE GENOMIC DNA]</scope>
    <source>
        <strain evidence="6">ASW11-19</strain>
    </source>
</reference>
<evidence type="ECO:0000313" key="6">
    <source>
        <dbReference type="Proteomes" id="UP001209257"/>
    </source>
</evidence>
<comment type="caution">
    <text evidence="5">The sequence shown here is derived from an EMBL/GenBank/DDBJ whole genome shotgun (WGS) entry which is preliminary data.</text>
</comment>
<feature type="compositionally biased region" description="Acidic residues" evidence="2">
    <location>
        <begin position="400"/>
        <end position="464"/>
    </location>
</feature>
<feature type="coiled-coil region" evidence="1">
    <location>
        <begin position="148"/>
        <end position="250"/>
    </location>
</feature>
<proteinExistence type="predicted"/>
<organism evidence="5 6">
    <name type="scientific">Alteromonas salexigens</name>
    <dbReference type="NCBI Taxonomy" id="2982530"/>
    <lineage>
        <taxon>Bacteria</taxon>
        <taxon>Pseudomonadati</taxon>
        <taxon>Pseudomonadota</taxon>
        <taxon>Gammaproteobacteria</taxon>
        <taxon>Alteromonadales</taxon>
        <taxon>Alteromonadaceae</taxon>
        <taxon>Alteromonas/Salinimonas group</taxon>
        <taxon>Alteromonas</taxon>
    </lineage>
</organism>
<keyword evidence="4" id="KW-0732">Signal</keyword>
<feature type="transmembrane region" description="Helical" evidence="3">
    <location>
        <begin position="260"/>
        <end position="282"/>
    </location>
</feature>
<feature type="region of interest" description="Disordered" evidence="2">
    <location>
        <begin position="1034"/>
        <end position="1098"/>
    </location>
</feature>
<feature type="region of interest" description="Disordered" evidence="2">
    <location>
        <begin position="1152"/>
        <end position="1172"/>
    </location>
</feature>
<evidence type="ECO:0000256" key="4">
    <source>
        <dbReference type="SAM" id="SignalP"/>
    </source>
</evidence>
<feature type="compositionally biased region" description="Acidic residues" evidence="2">
    <location>
        <begin position="722"/>
        <end position="769"/>
    </location>
</feature>
<feature type="region of interest" description="Disordered" evidence="2">
    <location>
        <begin position="400"/>
        <end position="537"/>
    </location>
</feature>
<accession>A0ABT2VRL5</accession>
<evidence type="ECO:0000256" key="2">
    <source>
        <dbReference type="SAM" id="MobiDB-lite"/>
    </source>
</evidence>
<feature type="compositionally biased region" description="Basic and acidic residues" evidence="2">
    <location>
        <begin position="110"/>
        <end position="126"/>
    </location>
</feature>
<feature type="region of interest" description="Disordered" evidence="2">
    <location>
        <begin position="708"/>
        <end position="960"/>
    </location>
</feature>
<keyword evidence="3" id="KW-0812">Transmembrane</keyword>
<name>A0ABT2VRL5_9ALTE</name>
<feature type="compositionally biased region" description="Low complexity" evidence="2">
    <location>
        <begin position="485"/>
        <end position="504"/>
    </location>
</feature>
<feature type="compositionally biased region" description="Acidic residues" evidence="2">
    <location>
        <begin position="663"/>
        <end position="680"/>
    </location>
</feature>